<sequence>MLSFVICLRVSDLVGFESIEQYLPHRVACSVPRINESKFLAWKNYCRPITDQNLYFPSRFFEGNVSYVTARYAKWWQKLVLGHGDFAGDSQPTLRTAHFLKPIANSIHESTFKANPFSSSSVSGLKERPLTTHFHGWRYNQEKWFYWVDKLKPKYQHLWRKAGIFQAIMSTKCYIHKYVNLLIGVVDNWCSETNTFVFPFGEATITLEDVMVLGGYPILGDPVFTSLEDQELREVQKKLILARQQPTNRKQRGQRTLAWMDIFIDKGSEIEHEAFLATWLSMFVFPHLSLVKSCLFPIAIHLARGNPIALAPAVLASLYKDLSFFKKTIVDLSKYPIDEVTIRSPFYLVQIWVWERFKNLQPQPMLINHGDPFLLRWHKVRSVQMKIDSVKLALDSATNDFLWRPYVRYSDKCEMFYPNDEIWIPFKKDLVDEQMLSFVISLRVSELVGFDSIEQYLPHRVAMQFGFDQDVPSYVPRFNETEVIAWKNYCRSISDKKLYFPARLFEADVTTRYAKWWKQSILGRGDFLQNIVRKKRSPGSRKHRLFVGKANGTDNDVGVPPGFPPNLVDTLTFAKFCDDGSKPKTRKVEEFYADVHHENSVPDCSQMTKHNTVIPCIYVEDSNHVSKVNIELSVGSLEEGFKDANGSKEAKMSSDRVCSSETNGKSCSYAIRNNVSSSNNITATQHDVQFLSDNVTQVEAKETVEEKEREENDHEVVVLSKERSKSSPRGDNNNNTIKVQESYDLPPPPGVTSKFERNQMEGSDKDHQFVVYELSSSDDKAIANGKALSGAEFDDFISSFVGDEAEMNSLFCDRNDEKGESFSPFTLDMAIDLENRIQKLESVADKVKEARFGSKDFH</sequence>
<evidence type="ECO:0000313" key="1">
    <source>
        <dbReference type="EMBL" id="CAJ2639743.1"/>
    </source>
</evidence>
<proteinExistence type="predicted"/>
<keyword evidence="2" id="KW-1185">Reference proteome</keyword>
<gene>
    <name evidence="1" type="ORF">MILVUS5_LOCUS9722</name>
</gene>
<evidence type="ECO:0000313" key="2">
    <source>
        <dbReference type="Proteomes" id="UP001177021"/>
    </source>
</evidence>
<reference evidence="1" key="1">
    <citation type="submission" date="2023-10" db="EMBL/GenBank/DDBJ databases">
        <authorList>
            <person name="Rodriguez Cubillos JULIANA M."/>
            <person name="De Vega J."/>
        </authorList>
    </citation>
    <scope>NUCLEOTIDE SEQUENCE</scope>
</reference>
<dbReference type="EMBL" id="CASHSV030000024">
    <property type="protein sequence ID" value="CAJ2639743.1"/>
    <property type="molecule type" value="Genomic_DNA"/>
</dbReference>
<comment type="caution">
    <text evidence="1">The sequence shown here is derived from an EMBL/GenBank/DDBJ whole genome shotgun (WGS) entry which is preliminary data.</text>
</comment>
<protein>
    <submittedName>
        <fullName evidence="1">Uncharacterized protein</fullName>
    </submittedName>
</protein>
<dbReference type="Proteomes" id="UP001177021">
    <property type="component" value="Unassembled WGS sequence"/>
</dbReference>
<organism evidence="1 2">
    <name type="scientific">Trifolium pratense</name>
    <name type="common">Red clover</name>
    <dbReference type="NCBI Taxonomy" id="57577"/>
    <lineage>
        <taxon>Eukaryota</taxon>
        <taxon>Viridiplantae</taxon>
        <taxon>Streptophyta</taxon>
        <taxon>Embryophyta</taxon>
        <taxon>Tracheophyta</taxon>
        <taxon>Spermatophyta</taxon>
        <taxon>Magnoliopsida</taxon>
        <taxon>eudicotyledons</taxon>
        <taxon>Gunneridae</taxon>
        <taxon>Pentapetalae</taxon>
        <taxon>rosids</taxon>
        <taxon>fabids</taxon>
        <taxon>Fabales</taxon>
        <taxon>Fabaceae</taxon>
        <taxon>Papilionoideae</taxon>
        <taxon>50 kb inversion clade</taxon>
        <taxon>NPAAA clade</taxon>
        <taxon>Hologalegina</taxon>
        <taxon>IRL clade</taxon>
        <taxon>Trifolieae</taxon>
        <taxon>Trifolium</taxon>
    </lineage>
</organism>
<name>A0ACB0J7S8_TRIPR</name>
<accession>A0ACB0J7S8</accession>